<gene>
    <name evidence="2" type="ORF">KDAU_73800</name>
</gene>
<dbReference type="Gene3D" id="3.40.50.1820">
    <property type="entry name" value="alpha/beta hydrolase"/>
    <property type="match status" value="1"/>
</dbReference>
<sequence>MISFTGLFPEFSYGLQASADVLDLTGMQIRWFDHWLKGLSNGVEQEKTVYLFVMGKNLWREEEDWPLPDTDFRSLYLHSQGHANCLTGDGWLSASSPGEEPEDVYIYDPHDPVPTVGGATLLPNSVAIANVGPRDQSLIEARADVLCYTTAPLEKPMEVTGPIELVLFVASSALDTDFTGKLVDVFPDGRAALLTDGILRARYRESFVLPELLEPNRVYQLRLDLGATANVFLPGHRICLEVSSSNFPCFDRNTNTGGAIAEVGEASLIAATNRVFHDQRYPSYRLCCKK</sequence>
<dbReference type="InterPro" id="IPR008979">
    <property type="entry name" value="Galactose-bd-like_sf"/>
</dbReference>
<dbReference type="Pfam" id="PF08530">
    <property type="entry name" value="PepX_C"/>
    <property type="match status" value="1"/>
</dbReference>
<evidence type="ECO:0000313" key="3">
    <source>
        <dbReference type="Proteomes" id="UP000287224"/>
    </source>
</evidence>
<reference evidence="3" key="1">
    <citation type="submission" date="2018-12" db="EMBL/GenBank/DDBJ databases">
        <title>Tengunoibacter tsumagoiensis gen. nov., sp. nov., Dictyobacter kobayashii sp. nov., D. alpinus sp. nov., and D. joshuensis sp. nov. and description of Dictyobacteraceae fam. nov. within the order Ktedonobacterales isolated from Tengu-no-mugimeshi.</title>
        <authorList>
            <person name="Wang C.M."/>
            <person name="Zheng Y."/>
            <person name="Sakai Y."/>
            <person name="Toyoda A."/>
            <person name="Minakuchi Y."/>
            <person name="Abe K."/>
            <person name="Yokota A."/>
            <person name="Yabe S."/>
        </authorList>
    </citation>
    <scope>NUCLEOTIDE SEQUENCE [LARGE SCALE GENOMIC DNA]</scope>
    <source>
        <strain evidence="3">S-27</strain>
    </source>
</reference>
<dbReference type="SMART" id="SM00939">
    <property type="entry name" value="PepX_C"/>
    <property type="match status" value="1"/>
</dbReference>
<dbReference type="RefSeq" id="WP_126603026.1">
    <property type="nucleotide sequence ID" value="NZ_BIFQ01000002.1"/>
</dbReference>
<dbReference type="InterPro" id="IPR013736">
    <property type="entry name" value="Xaa-Pro_dipept_C"/>
</dbReference>
<dbReference type="EMBL" id="BIFQ01000002">
    <property type="protein sequence ID" value="GCE10051.1"/>
    <property type="molecule type" value="Genomic_DNA"/>
</dbReference>
<comment type="caution">
    <text evidence="2">The sequence shown here is derived from an EMBL/GenBank/DDBJ whole genome shotgun (WGS) entry which is preliminary data.</text>
</comment>
<dbReference type="AlphaFoldDB" id="A0A401ZT56"/>
<evidence type="ECO:0000313" key="2">
    <source>
        <dbReference type="EMBL" id="GCE10051.1"/>
    </source>
</evidence>
<proteinExistence type="predicted"/>
<organism evidence="2 3">
    <name type="scientific">Dictyobacter aurantiacus</name>
    <dbReference type="NCBI Taxonomy" id="1936993"/>
    <lineage>
        <taxon>Bacteria</taxon>
        <taxon>Bacillati</taxon>
        <taxon>Chloroflexota</taxon>
        <taxon>Ktedonobacteria</taxon>
        <taxon>Ktedonobacterales</taxon>
        <taxon>Dictyobacteraceae</taxon>
        <taxon>Dictyobacter</taxon>
    </lineage>
</organism>
<dbReference type="InterPro" id="IPR029058">
    <property type="entry name" value="AB_hydrolase_fold"/>
</dbReference>
<feature type="domain" description="Xaa-Pro dipeptidyl-peptidase C-terminal" evidence="1">
    <location>
        <begin position="29"/>
        <end position="286"/>
    </location>
</feature>
<accession>A0A401ZT56</accession>
<dbReference type="GO" id="GO:0008239">
    <property type="term" value="F:dipeptidyl-peptidase activity"/>
    <property type="evidence" value="ECO:0007669"/>
    <property type="project" value="InterPro"/>
</dbReference>
<dbReference type="Gene3D" id="2.60.120.260">
    <property type="entry name" value="Galactose-binding domain-like"/>
    <property type="match status" value="1"/>
</dbReference>
<name>A0A401ZT56_9CHLR</name>
<dbReference type="NCBIfam" id="TIGR00976">
    <property type="entry name" value="CocE_NonD"/>
    <property type="match status" value="1"/>
</dbReference>
<dbReference type="OrthoDB" id="319764at2"/>
<dbReference type="InterPro" id="IPR005674">
    <property type="entry name" value="CocE/Ser_esterase"/>
</dbReference>
<dbReference type="SUPFAM" id="SSF53474">
    <property type="entry name" value="alpha/beta-Hydrolases"/>
    <property type="match status" value="1"/>
</dbReference>
<keyword evidence="3" id="KW-1185">Reference proteome</keyword>
<evidence type="ECO:0000259" key="1">
    <source>
        <dbReference type="SMART" id="SM00939"/>
    </source>
</evidence>
<protein>
    <recommendedName>
        <fullName evidence="1">Xaa-Pro dipeptidyl-peptidase C-terminal domain-containing protein</fullName>
    </recommendedName>
</protein>
<dbReference type="Proteomes" id="UP000287224">
    <property type="component" value="Unassembled WGS sequence"/>
</dbReference>
<dbReference type="SUPFAM" id="SSF49785">
    <property type="entry name" value="Galactose-binding domain-like"/>
    <property type="match status" value="1"/>
</dbReference>